<reference evidence="2" key="1">
    <citation type="journal article" date="2023" name="Science">
        <title>Genome structures resolve the early diversification of teleost fishes.</title>
        <authorList>
            <person name="Parey E."/>
            <person name="Louis A."/>
            <person name="Montfort J."/>
            <person name="Bouchez O."/>
            <person name="Roques C."/>
            <person name="Iampietro C."/>
            <person name="Lluch J."/>
            <person name="Castinel A."/>
            <person name="Donnadieu C."/>
            <person name="Desvignes T."/>
            <person name="Floi Bucao C."/>
            <person name="Jouanno E."/>
            <person name="Wen M."/>
            <person name="Mejri S."/>
            <person name="Dirks R."/>
            <person name="Jansen H."/>
            <person name="Henkel C."/>
            <person name="Chen W.J."/>
            <person name="Zahm M."/>
            <person name="Cabau C."/>
            <person name="Klopp C."/>
            <person name="Thompson A.W."/>
            <person name="Robinson-Rechavi M."/>
            <person name="Braasch I."/>
            <person name="Lecointre G."/>
            <person name="Bobe J."/>
            <person name="Postlethwait J.H."/>
            <person name="Berthelot C."/>
            <person name="Roest Crollius H."/>
            <person name="Guiguen Y."/>
        </authorList>
    </citation>
    <scope>NUCLEOTIDE SEQUENCE</scope>
    <source>
        <strain evidence="2">WJC10195</strain>
    </source>
</reference>
<evidence type="ECO:0000313" key="3">
    <source>
        <dbReference type="Proteomes" id="UP001152622"/>
    </source>
</evidence>
<organism evidence="2 3">
    <name type="scientific">Synaphobranchus kaupii</name>
    <name type="common">Kaup's arrowtooth eel</name>
    <dbReference type="NCBI Taxonomy" id="118154"/>
    <lineage>
        <taxon>Eukaryota</taxon>
        <taxon>Metazoa</taxon>
        <taxon>Chordata</taxon>
        <taxon>Craniata</taxon>
        <taxon>Vertebrata</taxon>
        <taxon>Euteleostomi</taxon>
        <taxon>Actinopterygii</taxon>
        <taxon>Neopterygii</taxon>
        <taxon>Teleostei</taxon>
        <taxon>Anguilliformes</taxon>
        <taxon>Synaphobranchidae</taxon>
        <taxon>Synaphobranchus</taxon>
    </lineage>
</organism>
<comment type="caution">
    <text evidence="2">The sequence shown here is derived from an EMBL/GenBank/DDBJ whole genome shotgun (WGS) entry which is preliminary data.</text>
</comment>
<keyword evidence="3" id="KW-1185">Reference proteome</keyword>
<proteinExistence type="predicted"/>
<gene>
    <name evidence="2" type="ORF">SKAU_G00218350</name>
</gene>
<feature type="compositionally biased region" description="Basic residues" evidence="1">
    <location>
        <begin position="223"/>
        <end position="245"/>
    </location>
</feature>
<evidence type="ECO:0000313" key="2">
    <source>
        <dbReference type="EMBL" id="KAJ8354268.1"/>
    </source>
</evidence>
<dbReference type="EMBL" id="JAINUF010000007">
    <property type="protein sequence ID" value="KAJ8354268.1"/>
    <property type="molecule type" value="Genomic_DNA"/>
</dbReference>
<sequence>METPGLCTFRIRPRQRYAFLRSPDPNRVQFWGGCRTGASGPPGPRSDRSPVTGPENRVPPRRLSQSCFTPHKGPDTLQPDTGAMASQRHCGDDNGRCHSSVRMHQSRSAPSAPPPGPGCNGLKCLGLTQSGVWGLPQPNTRVEGLTAELTRDSNPGLLQGVLLPNPSSVRWCNESNESGPVGSDPTESGTLYISHRNAVGSGRVTKSESRKDGKVCSSGCPGRPKRTGQKSNNRFRPHKQYHRHPPCLASRVPPPNRQEPRAETQFLQETSSNSSRGASGALIACASPDSASDTNTAPPAGTRRRPSGLRCPVKRLLPSANRRGKRTALGEFRAMPGRPGGEREGLTEGREEIPGCYRGDAAETGSAVFSLCVVFLSVCSANAAGGLGLKQRWRWGQALHRESAL</sequence>
<feature type="compositionally biased region" description="Polar residues" evidence="1">
    <location>
        <begin position="265"/>
        <end position="277"/>
    </location>
</feature>
<accession>A0A9Q1FAS7</accession>
<protein>
    <submittedName>
        <fullName evidence="2">Uncharacterized protein</fullName>
    </submittedName>
</protein>
<name>A0A9Q1FAS7_SYNKA</name>
<dbReference type="Proteomes" id="UP001152622">
    <property type="component" value="Chromosome 7"/>
</dbReference>
<feature type="compositionally biased region" description="Basic and acidic residues" evidence="1">
    <location>
        <begin position="205"/>
        <end position="214"/>
    </location>
</feature>
<feature type="region of interest" description="Disordered" evidence="1">
    <location>
        <begin position="31"/>
        <end position="92"/>
    </location>
</feature>
<dbReference type="AlphaFoldDB" id="A0A9Q1FAS7"/>
<feature type="region of interest" description="Disordered" evidence="1">
    <location>
        <begin position="196"/>
        <end position="310"/>
    </location>
</feature>
<evidence type="ECO:0000256" key="1">
    <source>
        <dbReference type="SAM" id="MobiDB-lite"/>
    </source>
</evidence>